<name>A0A2T0LFE9_9ACTN</name>
<dbReference type="Proteomes" id="UP000238312">
    <property type="component" value="Unassembled WGS sequence"/>
</dbReference>
<evidence type="ECO:0000313" key="1">
    <source>
        <dbReference type="EMBL" id="PRX40950.1"/>
    </source>
</evidence>
<accession>A0A2T0LFE9</accession>
<dbReference type="EMBL" id="PVNG01000081">
    <property type="protein sequence ID" value="PRX40950.1"/>
    <property type="molecule type" value="Genomic_DNA"/>
</dbReference>
<sequence length="73" mass="7725">MARTQCAFIDAAKAAGVPRIEKGSRKEAGVGFNLGSFHGTREHAEIERYLEASRTGLATYAPAHSCCSTCPAP</sequence>
<reference evidence="1 2" key="1">
    <citation type="submission" date="2018-03" db="EMBL/GenBank/DDBJ databases">
        <title>Genomic Encyclopedia of Type Strains, Phase III (KMG-III): the genomes of soil and plant-associated and newly described type strains.</title>
        <authorList>
            <person name="Whitman W."/>
        </authorList>
    </citation>
    <scope>NUCLEOTIDE SEQUENCE [LARGE SCALE GENOMIC DNA]</scope>
    <source>
        <strain evidence="1 2">CGMCC 4.7104</strain>
    </source>
</reference>
<protein>
    <submittedName>
        <fullName evidence="1">Uncharacterized protein</fullName>
    </submittedName>
</protein>
<dbReference type="AlphaFoldDB" id="A0A2T0LFE9"/>
<evidence type="ECO:0000313" key="2">
    <source>
        <dbReference type="Proteomes" id="UP000238312"/>
    </source>
</evidence>
<organism evidence="1 2">
    <name type="scientific">Nonomuraea fuscirosea</name>
    <dbReference type="NCBI Taxonomy" id="1291556"/>
    <lineage>
        <taxon>Bacteria</taxon>
        <taxon>Bacillati</taxon>
        <taxon>Actinomycetota</taxon>
        <taxon>Actinomycetes</taxon>
        <taxon>Streptosporangiales</taxon>
        <taxon>Streptosporangiaceae</taxon>
        <taxon>Nonomuraea</taxon>
    </lineage>
</organism>
<proteinExistence type="predicted"/>
<comment type="caution">
    <text evidence="1">The sequence shown here is derived from an EMBL/GenBank/DDBJ whole genome shotgun (WGS) entry which is preliminary data.</text>
</comment>
<gene>
    <name evidence="1" type="ORF">B0I32_1812</name>
</gene>
<keyword evidence="2" id="KW-1185">Reference proteome</keyword>